<dbReference type="NCBIfam" id="TIGR03615">
    <property type="entry name" value="RutF"/>
    <property type="match status" value="1"/>
</dbReference>
<dbReference type="SUPFAM" id="SSF50475">
    <property type="entry name" value="FMN-binding split barrel"/>
    <property type="match status" value="1"/>
</dbReference>
<dbReference type="EC" id="1.5.1.42" evidence="5"/>
<dbReference type="InterPro" id="IPR019917">
    <property type="entry name" value="RutF"/>
</dbReference>
<feature type="domain" description="Flavin reductase like" evidence="6">
    <location>
        <begin position="21"/>
        <end position="166"/>
    </location>
</feature>
<dbReference type="RefSeq" id="WP_256696135.1">
    <property type="nucleotide sequence ID" value="NZ_JANIES010000001.1"/>
</dbReference>
<dbReference type="Proteomes" id="UP001300015">
    <property type="component" value="Unassembled WGS sequence"/>
</dbReference>
<protein>
    <recommendedName>
        <fullName evidence="5">FMN reductase (NADH) RutF</fullName>
        <ecNumber evidence="5">1.5.1.42</ecNumber>
    </recommendedName>
    <alternativeName>
        <fullName evidence="5">FMN reductase</fullName>
    </alternativeName>
    <alternativeName>
        <fullName evidence="5">NADH-flavin reductase RutF</fullName>
    </alternativeName>
    <alternativeName>
        <fullName evidence="5">NADH:flavin oxidoreductase</fullName>
    </alternativeName>
</protein>
<keyword evidence="1 5" id="KW-0285">Flavoprotein</keyword>
<comment type="catalytic activity">
    <reaction evidence="5">
        <text>FMNH2 + NAD(+) = FMN + NADH + 2 H(+)</text>
        <dbReference type="Rhea" id="RHEA:21620"/>
        <dbReference type="ChEBI" id="CHEBI:15378"/>
        <dbReference type="ChEBI" id="CHEBI:57540"/>
        <dbReference type="ChEBI" id="CHEBI:57618"/>
        <dbReference type="ChEBI" id="CHEBI:57945"/>
        <dbReference type="ChEBI" id="CHEBI:58210"/>
        <dbReference type="EC" id="1.5.1.42"/>
    </reaction>
</comment>
<proteinExistence type="inferred from homology"/>
<reference evidence="7 8" key="1">
    <citation type="submission" date="2022-07" db="EMBL/GenBank/DDBJ databases">
        <title>Pantoea trifolii sp. nov. isolated from root nodules of Trifolium rubens.</title>
        <authorList>
            <person name="Kalita M."/>
            <person name="Wdowiak-Wrobel S."/>
            <person name="Marek-Kozaczuk M."/>
            <person name="Palusinska-Szysz M."/>
            <person name="Sokolowski W."/>
            <person name="Coutinho T."/>
            <person name="Hlahane L."/>
        </authorList>
    </citation>
    <scope>NUCLEOTIDE SEQUENCE [LARGE SCALE GENOMIC DNA]</scope>
    <source>
        <strain evidence="7 8">MMK2</strain>
    </source>
</reference>
<evidence type="ECO:0000313" key="7">
    <source>
        <dbReference type="EMBL" id="MCQ8227259.1"/>
    </source>
</evidence>
<name>A0ABT1VIQ1_9GAMM</name>
<evidence type="ECO:0000259" key="6">
    <source>
        <dbReference type="SMART" id="SM00903"/>
    </source>
</evidence>
<evidence type="ECO:0000256" key="4">
    <source>
        <dbReference type="ARBA" id="ARBA00023027"/>
    </source>
</evidence>
<gene>
    <name evidence="5 7" type="primary">rutF</name>
    <name evidence="7" type="ORF">NQH49_07205</name>
</gene>
<dbReference type="PANTHER" id="PTHR30466:SF1">
    <property type="entry name" value="FMN REDUCTASE (NADH) RUTF"/>
    <property type="match status" value="1"/>
</dbReference>
<dbReference type="Pfam" id="PF01613">
    <property type="entry name" value="Flavin_Reduct"/>
    <property type="match status" value="1"/>
</dbReference>
<dbReference type="PANTHER" id="PTHR30466">
    <property type="entry name" value="FLAVIN REDUCTASE"/>
    <property type="match status" value="1"/>
</dbReference>
<keyword evidence="2 5" id="KW-0288">FMN</keyword>
<accession>A0ABT1VIQ1</accession>
<sequence length="173" mass="18517">MSVHELPVLPAVERDAFRNAMACLGAAVNIITTDGPAGRAGFTASAVCSVTDSPPTLLVCLNRSASVWPIFRDNGYLCVNTLAAGHEELSTLFGGKTPMADRFAAADWHTLASGSPLLDGALVSFDCKVAQVVSVGTHDILFCEVHALVRNDETHGLAWFDRGYHHLLRQDAR</sequence>
<comment type="similarity">
    <text evidence="5">Belongs to the non-flavoprotein flavin reductase family. RutF subfamily.</text>
</comment>
<dbReference type="EMBL" id="JANIET010000001">
    <property type="protein sequence ID" value="MCQ8227259.1"/>
    <property type="molecule type" value="Genomic_DNA"/>
</dbReference>
<comment type="function">
    <text evidence="5">Catalyzes the reduction of FMN to FMNH2 which is used to reduce pyrimidine by RutA via the Rut pathway.</text>
</comment>
<evidence type="ECO:0000256" key="1">
    <source>
        <dbReference type="ARBA" id="ARBA00022630"/>
    </source>
</evidence>
<comment type="caution">
    <text evidence="7">The sequence shown here is derived from an EMBL/GenBank/DDBJ whole genome shotgun (WGS) entry which is preliminary data.</text>
</comment>
<evidence type="ECO:0000256" key="5">
    <source>
        <dbReference type="HAMAP-Rule" id="MF_00833"/>
    </source>
</evidence>
<evidence type="ECO:0000313" key="8">
    <source>
        <dbReference type="Proteomes" id="UP001300015"/>
    </source>
</evidence>
<dbReference type="InterPro" id="IPR002563">
    <property type="entry name" value="Flavin_Rdtase-like_dom"/>
</dbReference>
<dbReference type="SMART" id="SM00903">
    <property type="entry name" value="Flavin_Reduct"/>
    <property type="match status" value="1"/>
</dbReference>
<dbReference type="Gene3D" id="2.30.110.10">
    <property type="entry name" value="Electron Transport, Fmn-binding Protein, Chain A"/>
    <property type="match status" value="1"/>
</dbReference>
<dbReference type="InterPro" id="IPR012349">
    <property type="entry name" value="Split_barrel_FMN-bd"/>
</dbReference>
<evidence type="ECO:0000256" key="2">
    <source>
        <dbReference type="ARBA" id="ARBA00022643"/>
    </source>
</evidence>
<organism evidence="7 8">
    <name type="scientific">Pantoea trifolii</name>
    <dbReference type="NCBI Taxonomy" id="2968030"/>
    <lineage>
        <taxon>Bacteria</taxon>
        <taxon>Pseudomonadati</taxon>
        <taxon>Pseudomonadota</taxon>
        <taxon>Gammaproteobacteria</taxon>
        <taxon>Enterobacterales</taxon>
        <taxon>Erwiniaceae</taxon>
        <taxon>Pantoea</taxon>
    </lineage>
</organism>
<dbReference type="InterPro" id="IPR050268">
    <property type="entry name" value="NADH-dep_flavin_reductase"/>
</dbReference>
<keyword evidence="4 5" id="KW-0520">NAD</keyword>
<keyword evidence="8" id="KW-1185">Reference proteome</keyword>
<dbReference type="HAMAP" id="MF_00833">
    <property type="entry name" value="RutF"/>
    <property type="match status" value="1"/>
</dbReference>
<keyword evidence="3 5" id="KW-0560">Oxidoreductase</keyword>
<evidence type="ECO:0000256" key="3">
    <source>
        <dbReference type="ARBA" id="ARBA00023002"/>
    </source>
</evidence>